<keyword evidence="1" id="KW-0472">Membrane</keyword>
<keyword evidence="1" id="KW-1133">Transmembrane helix</keyword>
<dbReference type="EMBL" id="CAJPIZ010002918">
    <property type="protein sequence ID" value="CAG2105690.1"/>
    <property type="molecule type" value="Genomic_DNA"/>
</dbReference>
<name>A0A7R9KLA6_9ACAR</name>
<feature type="transmembrane region" description="Helical" evidence="1">
    <location>
        <begin position="9"/>
        <end position="29"/>
    </location>
</feature>
<gene>
    <name evidence="2" type="ORF">OSB1V03_LOCUS5695</name>
</gene>
<proteinExistence type="predicted"/>
<accession>A0A7R9KLA6</accession>
<dbReference type="AlphaFoldDB" id="A0A7R9KLA6"/>
<evidence type="ECO:0000256" key="1">
    <source>
        <dbReference type="SAM" id="Phobius"/>
    </source>
</evidence>
<keyword evidence="3" id="KW-1185">Reference proteome</keyword>
<sequence>MTLESRHRYLSLAIVAILSLELVFIGQHMMPVQGLNKPLAFKSILSFLYLLKKKKPEIGFIAFPLPLPIPFKVNKHEELVVNNESKETKEDTVENANQDVPHTTYIDHDMDEYSGEAAYGGHY</sequence>
<evidence type="ECO:0000313" key="2">
    <source>
        <dbReference type="EMBL" id="CAD7625260.1"/>
    </source>
</evidence>
<organism evidence="2">
    <name type="scientific">Medioppia subpectinata</name>
    <dbReference type="NCBI Taxonomy" id="1979941"/>
    <lineage>
        <taxon>Eukaryota</taxon>
        <taxon>Metazoa</taxon>
        <taxon>Ecdysozoa</taxon>
        <taxon>Arthropoda</taxon>
        <taxon>Chelicerata</taxon>
        <taxon>Arachnida</taxon>
        <taxon>Acari</taxon>
        <taxon>Acariformes</taxon>
        <taxon>Sarcoptiformes</taxon>
        <taxon>Oribatida</taxon>
        <taxon>Brachypylina</taxon>
        <taxon>Oppioidea</taxon>
        <taxon>Oppiidae</taxon>
        <taxon>Medioppia</taxon>
    </lineage>
</organism>
<protein>
    <submittedName>
        <fullName evidence="2">Uncharacterized protein</fullName>
    </submittedName>
</protein>
<dbReference type="EMBL" id="OC857493">
    <property type="protein sequence ID" value="CAD7625260.1"/>
    <property type="molecule type" value="Genomic_DNA"/>
</dbReference>
<keyword evidence="1" id="KW-0812">Transmembrane</keyword>
<dbReference type="Proteomes" id="UP000759131">
    <property type="component" value="Unassembled WGS sequence"/>
</dbReference>
<evidence type="ECO:0000313" key="3">
    <source>
        <dbReference type="Proteomes" id="UP000759131"/>
    </source>
</evidence>
<reference evidence="2" key="1">
    <citation type="submission" date="2020-11" db="EMBL/GenBank/DDBJ databases">
        <authorList>
            <person name="Tran Van P."/>
        </authorList>
    </citation>
    <scope>NUCLEOTIDE SEQUENCE</scope>
</reference>